<sequence>MGEESVRIKPGRRGVGYGSAVIRPGTDGRRGSIPPVPCGRQEAELAAGALPPLDPPEDDPPEDDPLEDDPPADDPEDEDDPDEEPDDEDEEDPDLSPDDDSDFAGLPAVPPAVVSEPDARESVR</sequence>
<protein>
    <submittedName>
        <fullName evidence="2">Uncharacterized protein</fullName>
    </submittedName>
</protein>
<accession>A0A1C4UL77</accession>
<proteinExistence type="predicted"/>
<dbReference type="Proteomes" id="UP000198224">
    <property type="component" value="Chromosome I"/>
</dbReference>
<dbReference type="EMBL" id="LT607409">
    <property type="protein sequence ID" value="SCE72424.1"/>
    <property type="molecule type" value="Genomic_DNA"/>
</dbReference>
<evidence type="ECO:0000313" key="3">
    <source>
        <dbReference type="Proteomes" id="UP000198224"/>
    </source>
</evidence>
<dbReference type="AlphaFoldDB" id="A0A1C4UL77"/>
<name>A0A1C4UL77_9ACTN</name>
<organism evidence="2 3">
    <name type="scientific">Micromonospora chokoriensis</name>
    <dbReference type="NCBI Taxonomy" id="356851"/>
    <lineage>
        <taxon>Bacteria</taxon>
        <taxon>Bacillati</taxon>
        <taxon>Actinomycetota</taxon>
        <taxon>Actinomycetes</taxon>
        <taxon>Micromonosporales</taxon>
        <taxon>Micromonosporaceae</taxon>
        <taxon>Micromonospora</taxon>
    </lineage>
</organism>
<gene>
    <name evidence="2" type="ORF">GA0070612_0531</name>
</gene>
<feature type="region of interest" description="Disordered" evidence="1">
    <location>
        <begin position="1"/>
        <end position="124"/>
    </location>
</feature>
<reference evidence="3" key="1">
    <citation type="submission" date="2016-06" db="EMBL/GenBank/DDBJ databases">
        <authorList>
            <person name="Varghese N."/>
            <person name="Submissions Spin"/>
        </authorList>
    </citation>
    <scope>NUCLEOTIDE SEQUENCE [LARGE SCALE GENOMIC DNA]</scope>
    <source>
        <strain evidence="3">DSM 45160</strain>
    </source>
</reference>
<evidence type="ECO:0000256" key="1">
    <source>
        <dbReference type="SAM" id="MobiDB-lite"/>
    </source>
</evidence>
<evidence type="ECO:0000313" key="2">
    <source>
        <dbReference type="EMBL" id="SCE72424.1"/>
    </source>
</evidence>
<dbReference type="RefSeq" id="WP_231924745.1">
    <property type="nucleotide sequence ID" value="NZ_LT607409.1"/>
</dbReference>
<feature type="compositionally biased region" description="Acidic residues" evidence="1">
    <location>
        <begin position="55"/>
        <end position="102"/>
    </location>
</feature>
<keyword evidence="3" id="KW-1185">Reference proteome</keyword>